<evidence type="ECO:0000259" key="1">
    <source>
        <dbReference type="PROSITE" id="PS50112"/>
    </source>
</evidence>
<dbReference type="Proteomes" id="UP001596548">
    <property type="component" value="Unassembled WGS sequence"/>
</dbReference>
<proteinExistence type="predicted"/>
<dbReference type="Gene3D" id="3.30.450.20">
    <property type="entry name" value="PAS domain"/>
    <property type="match status" value="1"/>
</dbReference>
<dbReference type="RefSeq" id="WP_378975961.1">
    <property type="nucleotide sequence ID" value="NZ_JBHTBJ010000039.1"/>
</dbReference>
<dbReference type="EMBL" id="JBHTBJ010000039">
    <property type="protein sequence ID" value="MFC7278845.1"/>
    <property type="molecule type" value="Genomic_DNA"/>
</dbReference>
<sequence length="167" mass="17940">MSISLLDRNLDEGARLAVLHEYRLLDAPADYELEAVVRVAAAVAEVPTAALNIIDENRQCQPATVGFDGADRPRSESKRRKRFMATVLDTVDVGIAMADPSGHVSVLNRAAREMHGVSAEPAWAGMGCSSVSGSGKARRSRCDRCCPPCLRCCPPRLRLAVAVLAPK</sequence>
<dbReference type="PROSITE" id="PS50112">
    <property type="entry name" value="PAS"/>
    <property type="match status" value="1"/>
</dbReference>
<name>A0ABW2I1W0_9ACTN</name>
<reference evidence="3" key="1">
    <citation type="journal article" date="2019" name="Int. J. Syst. Evol. Microbiol.">
        <title>The Global Catalogue of Microorganisms (GCM) 10K type strain sequencing project: providing services to taxonomists for standard genome sequencing and annotation.</title>
        <authorList>
            <consortium name="The Broad Institute Genomics Platform"/>
            <consortium name="The Broad Institute Genome Sequencing Center for Infectious Disease"/>
            <person name="Wu L."/>
            <person name="Ma J."/>
        </authorList>
    </citation>
    <scope>NUCLEOTIDE SEQUENCE [LARGE SCALE GENOMIC DNA]</scope>
    <source>
        <strain evidence="3">XZYJT-10</strain>
    </source>
</reference>
<keyword evidence="3" id="KW-1185">Reference proteome</keyword>
<comment type="caution">
    <text evidence="2">The sequence shown here is derived from an EMBL/GenBank/DDBJ whole genome shotgun (WGS) entry which is preliminary data.</text>
</comment>
<evidence type="ECO:0000313" key="2">
    <source>
        <dbReference type="EMBL" id="MFC7278845.1"/>
    </source>
</evidence>
<feature type="domain" description="PAS" evidence="1">
    <location>
        <begin position="80"/>
        <end position="120"/>
    </location>
</feature>
<accession>A0ABW2I1W0</accession>
<gene>
    <name evidence="2" type="ORF">ACFQS1_33190</name>
</gene>
<evidence type="ECO:0000313" key="3">
    <source>
        <dbReference type="Proteomes" id="UP001596548"/>
    </source>
</evidence>
<protein>
    <recommendedName>
        <fullName evidence="1">PAS domain-containing protein</fullName>
    </recommendedName>
</protein>
<dbReference type="InterPro" id="IPR000014">
    <property type="entry name" value="PAS"/>
</dbReference>
<dbReference type="InterPro" id="IPR035965">
    <property type="entry name" value="PAS-like_dom_sf"/>
</dbReference>
<organism evidence="2 3">
    <name type="scientific">Paractinoplanes rhizophilus</name>
    <dbReference type="NCBI Taxonomy" id="1416877"/>
    <lineage>
        <taxon>Bacteria</taxon>
        <taxon>Bacillati</taxon>
        <taxon>Actinomycetota</taxon>
        <taxon>Actinomycetes</taxon>
        <taxon>Micromonosporales</taxon>
        <taxon>Micromonosporaceae</taxon>
        <taxon>Paractinoplanes</taxon>
    </lineage>
</organism>
<dbReference type="SUPFAM" id="SSF55785">
    <property type="entry name" value="PYP-like sensor domain (PAS domain)"/>
    <property type="match status" value="1"/>
</dbReference>